<dbReference type="SUPFAM" id="SSF52343">
    <property type="entry name" value="Ferredoxin reductase-like, C-terminal NADP-linked domain"/>
    <property type="match status" value="1"/>
</dbReference>
<gene>
    <name evidence="5" type="ORF">BCF53_102236</name>
</gene>
<dbReference type="InterPro" id="IPR050415">
    <property type="entry name" value="MRET"/>
</dbReference>
<dbReference type="InterPro" id="IPR017927">
    <property type="entry name" value="FAD-bd_FR_type"/>
</dbReference>
<comment type="similarity">
    <text evidence="3">Belongs to the Fre/LuxG FAD/NAD(P) flavoprotein oxidoreductase family.</text>
</comment>
<name>A0A4R3IA93_9GAMM</name>
<accession>A0A4R3IA93</accession>
<dbReference type="GO" id="GO:0016491">
    <property type="term" value="F:oxidoreductase activity"/>
    <property type="evidence" value="ECO:0007669"/>
    <property type="project" value="UniProtKB-KW"/>
</dbReference>
<dbReference type="PRINTS" id="PR00410">
    <property type="entry name" value="PHEHYDRXLASE"/>
</dbReference>
<dbReference type="InterPro" id="IPR017938">
    <property type="entry name" value="Riboflavin_synthase-like_b-brl"/>
</dbReference>
<evidence type="ECO:0000313" key="6">
    <source>
        <dbReference type="Proteomes" id="UP000295793"/>
    </source>
</evidence>
<protein>
    <submittedName>
        <fullName evidence="5">CDP-4-dehydro-6-deoxyglucose reductase</fullName>
    </submittedName>
</protein>
<dbReference type="EMBL" id="SLZR01000002">
    <property type="protein sequence ID" value="TCS43210.1"/>
    <property type="molecule type" value="Genomic_DNA"/>
</dbReference>
<proteinExistence type="inferred from homology"/>
<dbReference type="Gene3D" id="3.40.50.80">
    <property type="entry name" value="Nucleotide-binding domain of ferredoxin-NADP reductase (FNR) module"/>
    <property type="match status" value="1"/>
</dbReference>
<evidence type="ECO:0000259" key="4">
    <source>
        <dbReference type="PROSITE" id="PS51384"/>
    </source>
</evidence>
<dbReference type="Gene3D" id="2.40.30.10">
    <property type="entry name" value="Translation factors"/>
    <property type="match status" value="1"/>
</dbReference>
<dbReference type="Pfam" id="PF00175">
    <property type="entry name" value="NAD_binding_1"/>
    <property type="match status" value="1"/>
</dbReference>
<dbReference type="InterPro" id="IPR001433">
    <property type="entry name" value="OxRdtase_FAD/NAD-bd"/>
</dbReference>
<keyword evidence="1" id="KW-0560">Oxidoreductase</keyword>
<dbReference type="PANTHER" id="PTHR47354">
    <property type="entry name" value="NADH OXIDOREDUCTASE HCR"/>
    <property type="match status" value="1"/>
</dbReference>
<organism evidence="5 6">
    <name type="scientific">Reinekea marinisedimentorum</name>
    <dbReference type="NCBI Taxonomy" id="230495"/>
    <lineage>
        <taxon>Bacteria</taxon>
        <taxon>Pseudomonadati</taxon>
        <taxon>Pseudomonadota</taxon>
        <taxon>Gammaproteobacteria</taxon>
        <taxon>Oceanospirillales</taxon>
        <taxon>Saccharospirillaceae</taxon>
        <taxon>Reinekea</taxon>
    </lineage>
</organism>
<dbReference type="PROSITE" id="PS51384">
    <property type="entry name" value="FAD_FR"/>
    <property type="match status" value="1"/>
</dbReference>
<evidence type="ECO:0000256" key="2">
    <source>
        <dbReference type="ARBA" id="ARBA00023223"/>
    </source>
</evidence>
<dbReference type="PANTHER" id="PTHR47354:SF7">
    <property type="entry name" value="NAD(P)H-FLAVIN REDUCTASE"/>
    <property type="match status" value="1"/>
</dbReference>
<keyword evidence="6" id="KW-1185">Reference proteome</keyword>
<dbReference type="AlphaFoldDB" id="A0A4R3IA93"/>
<feature type="domain" description="FAD-binding FR-type" evidence="4">
    <location>
        <begin position="12"/>
        <end position="107"/>
    </location>
</feature>
<reference evidence="5 6" key="1">
    <citation type="submission" date="2019-03" db="EMBL/GenBank/DDBJ databases">
        <title>Genomic Encyclopedia of Archaeal and Bacterial Type Strains, Phase II (KMG-II): from individual species to whole genera.</title>
        <authorList>
            <person name="Goeker M."/>
        </authorList>
    </citation>
    <scope>NUCLEOTIDE SEQUENCE [LARGE SCALE GENOMIC DNA]</scope>
    <source>
        <strain evidence="5 6">DSM 15388</strain>
    </source>
</reference>
<keyword evidence="2" id="KW-0455">Luminescence</keyword>
<dbReference type="InterPro" id="IPR039261">
    <property type="entry name" value="FNR_nucleotide-bd"/>
</dbReference>
<evidence type="ECO:0000313" key="5">
    <source>
        <dbReference type="EMBL" id="TCS43210.1"/>
    </source>
</evidence>
<comment type="caution">
    <text evidence="5">The sequence shown here is derived from an EMBL/GenBank/DDBJ whole genome shotgun (WGS) entry which is preliminary data.</text>
</comment>
<evidence type="ECO:0000256" key="3">
    <source>
        <dbReference type="ARBA" id="ARBA00038177"/>
    </source>
</evidence>
<dbReference type="CDD" id="cd06189">
    <property type="entry name" value="flavin_oxioreductase"/>
    <property type="match status" value="1"/>
</dbReference>
<dbReference type="Proteomes" id="UP000295793">
    <property type="component" value="Unassembled WGS sequence"/>
</dbReference>
<dbReference type="GO" id="GO:0008218">
    <property type="term" value="P:bioluminescence"/>
    <property type="evidence" value="ECO:0007669"/>
    <property type="project" value="UniProtKB-KW"/>
</dbReference>
<dbReference type="SUPFAM" id="SSF63380">
    <property type="entry name" value="Riboflavin synthase domain-like"/>
    <property type="match status" value="1"/>
</dbReference>
<sequence length="247" mass="27905">MDIYHSREEPDLATTSATVHDIQQLSGNVWRVHLKPLSKYPFKAGQYTELVIEGFSYLYFTIASSPKQPCIELHIQGGSETSDNLIAYLQREDTVELNPASGNCSLDKLAESNSPLLLIASGTGFAQVKAIVEDLIHQRSKRPTYIYWTSYNLSHLYMLKKAEQWAEDFTNIHTTALISEQSHWDDKHKLLVHGIFADHEDDLAQCQAVTCGSPEMVYAVYDMLTAKGFKADHMISDVFDFAPRESK</sequence>
<evidence type="ECO:0000256" key="1">
    <source>
        <dbReference type="ARBA" id="ARBA00023002"/>
    </source>
</evidence>